<comment type="caution">
    <text evidence="2">The sequence shown here is derived from an EMBL/GenBank/DDBJ whole genome shotgun (WGS) entry which is preliminary data.</text>
</comment>
<dbReference type="EMBL" id="JAENII010000004">
    <property type="protein sequence ID" value="MBK1826786.1"/>
    <property type="molecule type" value="Genomic_DNA"/>
</dbReference>
<evidence type="ECO:0000313" key="2">
    <source>
        <dbReference type="EMBL" id="MBK1826786.1"/>
    </source>
</evidence>
<evidence type="ECO:0000313" key="3">
    <source>
        <dbReference type="Proteomes" id="UP000658278"/>
    </source>
</evidence>
<accession>A0A934VF79</accession>
<reference evidence="2" key="1">
    <citation type="submission" date="2021-01" db="EMBL/GenBank/DDBJ databases">
        <title>Modified the classification status of verrucomicrobia.</title>
        <authorList>
            <person name="Feng X."/>
        </authorList>
    </citation>
    <scope>NUCLEOTIDE SEQUENCE</scope>
    <source>
        <strain evidence="2">KCTC 22201</strain>
    </source>
</reference>
<dbReference type="AlphaFoldDB" id="A0A934VF79"/>
<keyword evidence="3" id="KW-1185">Reference proteome</keyword>
<dbReference type="RefSeq" id="WP_200278058.1">
    <property type="nucleotide sequence ID" value="NZ_JAENII010000004.1"/>
</dbReference>
<sequence>MNSLIADTGPIVALLNPSDAHHAWAKECFKALDPPLLTCDAVLCEAFFLLRRFTPGKRVLLKMMAGGGFTLQRPAEEPLDRVAKLLQKYEDTPMDFADACLVDMVETHRETKVWTVDSDFRVYRLSNRRMVPVLAPWSQS</sequence>
<gene>
    <name evidence="2" type="ORF">JIN81_07135</name>
</gene>
<dbReference type="Pfam" id="PF01850">
    <property type="entry name" value="PIN"/>
    <property type="match status" value="1"/>
</dbReference>
<dbReference type="InterPro" id="IPR002716">
    <property type="entry name" value="PIN_dom"/>
</dbReference>
<organism evidence="2 3">
    <name type="scientific">Haloferula rosea</name>
    <dbReference type="NCBI Taxonomy" id="490093"/>
    <lineage>
        <taxon>Bacteria</taxon>
        <taxon>Pseudomonadati</taxon>
        <taxon>Verrucomicrobiota</taxon>
        <taxon>Verrucomicrobiia</taxon>
        <taxon>Verrucomicrobiales</taxon>
        <taxon>Verrucomicrobiaceae</taxon>
        <taxon>Haloferula</taxon>
    </lineage>
</organism>
<feature type="domain" description="PIN" evidence="1">
    <location>
        <begin position="6"/>
        <end position="122"/>
    </location>
</feature>
<dbReference type="SUPFAM" id="SSF88723">
    <property type="entry name" value="PIN domain-like"/>
    <property type="match status" value="1"/>
</dbReference>
<proteinExistence type="predicted"/>
<protein>
    <submittedName>
        <fullName evidence="2">PIN domain-containing protein</fullName>
    </submittedName>
</protein>
<dbReference type="Proteomes" id="UP000658278">
    <property type="component" value="Unassembled WGS sequence"/>
</dbReference>
<dbReference type="Gene3D" id="3.40.50.1010">
    <property type="entry name" value="5'-nuclease"/>
    <property type="match status" value="1"/>
</dbReference>
<evidence type="ECO:0000259" key="1">
    <source>
        <dbReference type="Pfam" id="PF01850"/>
    </source>
</evidence>
<name>A0A934VF79_9BACT</name>
<dbReference type="InterPro" id="IPR029060">
    <property type="entry name" value="PIN-like_dom_sf"/>
</dbReference>